<protein>
    <recommendedName>
        <fullName evidence="3">LamG domain-containing protein</fullName>
    </recommendedName>
</protein>
<dbReference type="EMBL" id="JBHSON010000004">
    <property type="protein sequence ID" value="MFC5744836.1"/>
    <property type="molecule type" value="Genomic_DNA"/>
</dbReference>
<sequence>MALPLVATAEQGVLGATVGTGESGSGDPWDAVVGTPTITYQSEHARGRMAYQVVAGAAAQQLVWTSASVGSVAQIYGRFYLWSHAHPSTPTGVFRFVASGSQTARLRYGNDGTLVLADAGNATEITTAAISTGKLIRVGFRVQFVATNATLVINVYDNPASLTPSDTASISTAAGVGTACDRVEIGSFNSATWTGCLSDIALSATGEPGPIVSTPPVPALRRQTRALLVR</sequence>
<organism evidence="1 2">
    <name type="scientific">Actinomadura rugatobispora</name>
    <dbReference type="NCBI Taxonomy" id="1994"/>
    <lineage>
        <taxon>Bacteria</taxon>
        <taxon>Bacillati</taxon>
        <taxon>Actinomycetota</taxon>
        <taxon>Actinomycetes</taxon>
        <taxon>Streptosporangiales</taxon>
        <taxon>Thermomonosporaceae</taxon>
        <taxon>Actinomadura</taxon>
    </lineage>
</organism>
<gene>
    <name evidence="1" type="ORF">ACFPZN_04325</name>
</gene>
<proteinExistence type="predicted"/>
<evidence type="ECO:0000313" key="2">
    <source>
        <dbReference type="Proteomes" id="UP001596074"/>
    </source>
</evidence>
<reference evidence="2" key="1">
    <citation type="journal article" date="2019" name="Int. J. Syst. Evol. Microbiol.">
        <title>The Global Catalogue of Microorganisms (GCM) 10K type strain sequencing project: providing services to taxonomists for standard genome sequencing and annotation.</title>
        <authorList>
            <consortium name="The Broad Institute Genomics Platform"/>
            <consortium name="The Broad Institute Genome Sequencing Center for Infectious Disease"/>
            <person name="Wu L."/>
            <person name="Ma J."/>
        </authorList>
    </citation>
    <scope>NUCLEOTIDE SEQUENCE [LARGE SCALE GENOMIC DNA]</scope>
    <source>
        <strain evidence="2">KCTC 42087</strain>
    </source>
</reference>
<name>A0ABW0ZNG3_9ACTN</name>
<accession>A0ABW0ZNG3</accession>
<evidence type="ECO:0008006" key="3">
    <source>
        <dbReference type="Google" id="ProtNLM"/>
    </source>
</evidence>
<dbReference type="RefSeq" id="WP_378280345.1">
    <property type="nucleotide sequence ID" value="NZ_JBHSON010000004.1"/>
</dbReference>
<keyword evidence="2" id="KW-1185">Reference proteome</keyword>
<comment type="caution">
    <text evidence="1">The sequence shown here is derived from an EMBL/GenBank/DDBJ whole genome shotgun (WGS) entry which is preliminary data.</text>
</comment>
<dbReference type="Proteomes" id="UP001596074">
    <property type="component" value="Unassembled WGS sequence"/>
</dbReference>
<evidence type="ECO:0000313" key="1">
    <source>
        <dbReference type="EMBL" id="MFC5744836.1"/>
    </source>
</evidence>